<feature type="domain" description="Thiopeptide-type bacteriocin biosynthesis" evidence="1">
    <location>
        <begin position="11"/>
        <end position="341"/>
    </location>
</feature>
<reference evidence="2" key="1">
    <citation type="journal article" date="2014" name="Int. J. Syst. Evol. Microbiol.">
        <title>Complete genome sequence of Corynebacterium casei LMG S-19264T (=DSM 44701T), isolated from a smear-ripened cheese.</title>
        <authorList>
            <consortium name="US DOE Joint Genome Institute (JGI-PGF)"/>
            <person name="Walter F."/>
            <person name="Albersmeier A."/>
            <person name="Kalinowski J."/>
            <person name="Ruckert C."/>
        </authorList>
    </citation>
    <scope>NUCLEOTIDE SEQUENCE</scope>
    <source>
        <strain evidence="2">CGMCC 4.7201</strain>
    </source>
</reference>
<organism evidence="2 3">
    <name type="scientific">Wenjunlia tyrosinilytica</name>
    <dbReference type="NCBI Taxonomy" id="1544741"/>
    <lineage>
        <taxon>Bacteria</taxon>
        <taxon>Bacillati</taxon>
        <taxon>Actinomycetota</taxon>
        <taxon>Actinomycetes</taxon>
        <taxon>Kitasatosporales</taxon>
        <taxon>Streptomycetaceae</taxon>
        <taxon>Wenjunlia</taxon>
    </lineage>
</organism>
<name>A0A917ZRZ1_9ACTN</name>
<dbReference type="RefSeq" id="WP_189132276.1">
    <property type="nucleotide sequence ID" value="NZ_BMMS01000012.1"/>
</dbReference>
<dbReference type="Pfam" id="PF14028">
    <property type="entry name" value="Lant_dehydr_C"/>
    <property type="match status" value="1"/>
</dbReference>
<dbReference type="Proteomes" id="UP000641932">
    <property type="component" value="Unassembled WGS sequence"/>
</dbReference>
<evidence type="ECO:0000313" key="2">
    <source>
        <dbReference type="EMBL" id="GGO89059.1"/>
    </source>
</evidence>
<evidence type="ECO:0000313" key="3">
    <source>
        <dbReference type="Proteomes" id="UP000641932"/>
    </source>
</evidence>
<sequence>MSALGQRPGEWQAIHIFYAANPRPLLTQCIDPLVSGLVTDGLLSTYYFVHYWLEGPHVRLRLKPRTEADTAKVRARAETAVAAFLEGRPTLYEVKPEFLVDFYETVFQLDYSAAQRERLLEPDGTLRLRRNNTYGFEPYEPEYARYGGPAGVELAEWHFRHSSELTLEVCRNVDPRSRTVLMGLSAQLMMVMTTAFLRDDEAVADFFQRYHDFWRRTFAVVGQPQDLGHDRVYDLLAVDIPRRFTQIRRALEESGSGSLPGFLRSWAEHCSELRERAFDLAARGDLVFTSWDPAREEREGKPADPATALELLLAPYLRMTNNRLNVPMREEARLSYVLARSLHERLAMEAGA</sequence>
<proteinExistence type="predicted"/>
<protein>
    <submittedName>
        <fullName evidence="2">Lantibiotic biosynthesis protein</fullName>
    </submittedName>
</protein>
<keyword evidence="3" id="KW-1185">Reference proteome</keyword>
<dbReference type="EMBL" id="BMMS01000012">
    <property type="protein sequence ID" value="GGO89059.1"/>
    <property type="molecule type" value="Genomic_DNA"/>
</dbReference>
<reference evidence="2" key="2">
    <citation type="submission" date="2020-09" db="EMBL/GenBank/DDBJ databases">
        <authorList>
            <person name="Sun Q."/>
            <person name="Zhou Y."/>
        </authorList>
    </citation>
    <scope>NUCLEOTIDE SEQUENCE</scope>
    <source>
        <strain evidence="2">CGMCC 4.7201</strain>
    </source>
</reference>
<accession>A0A917ZRZ1</accession>
<dbReference type="AlphaFoldDB" id="A0A917ZRZ1"/>
<gene>
    <name evidence="2" type="ORF">GCM10012280_31320</name>
</gene>
<comment type="caution">
    <text evidence="2">The sequence shown here is derived from an EMBL/GenBank/DDBJ whole genome shotgun (WGS) entry which is preliminary data.</text>
</comment>
<dbReference type="InterPro" id="IPR023809">
    <property type="entry name" value="Thiopep_bacteriocin_synth_dom"/>
</dbReference>
<evidence type="ECO:0000259" key="1">
    <source>
        <dbReference type="Pfam" id="PF14028"/>
    </source>
</evidence>